<feature type="transmembrane region" description="Helical" evidence="6">
    <location>
        <begin position="252"/>
        <end position="269"/>
    </location>
</feature>
<feature type="transmembrane region" description="Helical" evidence="6">
    <location>
        <begin position="363"/>
        <end position="386"/>
    </location>
</feature>
<evidence type="ECO:0000256" key="2">
    <source>
        <dbReference type="ARBA" id="ARBA00022475"/>
    </source>
</evidence>
<dbReference type="EMBL" id="JANIAA010000001">
    <property type="protein sequence ID" value="MCQ8187328.1"/>
    <property type="molecule type" value="Genomic_DNA"/>
</dbReference>
<evidence type="ECO:0000313" key="9">
    <source>
        <dbReference type="Proteomes" id="UP001204746"/>
    </source>
</evidence>
<feature type="transmembrane region" description="Helical" evidence="6">
    <location>
        <begin position="337"/>
        <end position="357"/>
    </location>
</feature>
<keyword evidence="3 6" id="KW-0812">Transmembrane</keyword>
<evidence type="ECO:0000256" key="5">
    <source>
        <dbReference type="ARBA" id="ARBA00023136"/>
    </source>
</evidence>
<sequence>MPGRYAMGCYLGGAAAARAGDEMSGPALLLAGPVLTGSPSSGSALLAGVMAAAAVGGPLFGVLLDRSARPGRLLAAALALYAAGLGAILLGLGRAPFALTVLLAVGAGLLGPALSGGWTSQLPRVAPPPDLPRATALDAMTFSLAALVGPALAGAVAGSAGAPAAVVVSIALIGLALPAAWALPMPARFTPVPPSATSVATDLTAGLRAIVRNRPLARATATSVVSCVGQGALLTCWPPLGAAVLGGADRGALLLSGTAASALVANAVLSRRPRPPRPDAVLLGGALLLVLAPLLAATGHPAALIAAVLLTGAAEGPQLTALFAIRHREAPERLRGQVFTTGASLKITGFALGAALAGPLATWSLPGALVVAGGCEALAVLVFVCLPGATEDVAPILPPGAV</sequence>
<comment type="subcellular location">
    <subcellularLocation>
        <location evidence="1">Cell membrane</location>
        <topology evidence="1">Multi-pass membrane protein</topology>
    </subcellularLocation>
</comment>
<evidence type="ECO:0000259" key="7">
    <source>
        <dbReference type="PROSITE" id="PS50850"/>
    </source>
</evidence>
<keyword evidence="9" id="KW-1185">Reference proteome</keyword>
<dbReference type="Pfam" id="PF07690">
    <property type="entry name" value="MFS_1"/>
    <property type="match status" value="1"/>
</dbReference>
<dbReference type="InterPro" id="IPR036259">
    <property type="entry name" value="MFS_trans_sf"/>
</dbReference>
<keyword evidence="5 6" id="KW-0472">Membrane</keyword>
<dbReference type="Gene3D" id="1.20.1250.20">
    <property type="entry name" value="MFS general substrate transporter like domains"/>
    <property type="match status" value="1"/>
</dbReference>
<evidence type="ECO:0000256" key="3">
    <source>
        <dbReference type="ARBA" id="ARBA00022692"/>
    </source>
</evidence>
<evidence type="ECO:0000313" key="8">
    <source>
        <dbReference type="EMBL" id="MCQ8187328.1"/>
    </source>
</evidence>
<dbReference type="PANTHER" id="PTHR23513">
    <property type="entry name" value="INTEGRAL MEMBRANE EFFLUX PROTEIN-RELATED"/>
    <property type="match status" value="1"/>
</dbReference>
<dbReference type="SUPFAM" id="SSF103473">
    <property type="entry name" value="MFS general substrate transporter"/>
    <property type="match status" value="1"/>
</dbReference>
<comment type="caution">
    <text evidence="8">The sequence shown here is derived from an EMBL/GenBank/DDBJ whole genome shotgun (WGS) entry which is preliminary data.</text>
</comment>
<dbReference type="Proteomes" id="UP001204746">
    <property type="component" value="Unassembled WGS sequence"/>
</dbReference>
<feature type="transmembrane region" description="Helical" evidence="6">
    <location>
        <begin position="73"/>
        <end position="92"/>
    </location>
</feature>
<feature type="domain" description="Major facilitator superfamily (MFS) profile" evidence="7">
    <location>
        <begin position="1"/>
        <end position="391"/>
    </location>
</feature>
<dbReference type="PROSITE" id="PS50850">
    <property type="entry name" value="MFS"/>
    <property type="match status" value="1"/>
</dbReference>
<organism evidence="8 9">
    <name type="scientific">Streptomyces rugosispiralis</name>
    <dbReference type="NCBI Taxonomy" id="2967341"/>
    <lineage>
        <taxon>Bacteria</taxon>
        <taxon>Bacillati</taxon>
        <taxon>Actinomycetota</taxon>
        <taxon>Actinomycetes</taxon>
        <taxon>Kitasatosporales</taxon>
        <taxon>Streptomycetaceae</taxon>
        <taxon>Streptomyces</taxon>
    </lineage>
</organism>
<dbReference type="InterPro" id="IPR011701">
    <property type="entry name" value="MFS"/>
</dbReference>
<evidence type="ECO:0000256" key="4">
    <source>
        <dbReference type="ARBA" id="ARBA00022989"/>
    </source>
</evidence>
<feature type="transmembrane region" description="Helical" evidence="6">
    <location>
        <begin position="164"/>
        <end position="183"/>
    </location>
</feature>
<keyword evidence="4 6" id="KW-1133">Transmembrane helix</keyword>
<feature type="transmembrane region" description="Helical" evidence="6">
    <location>
        <begin position="304"/>
        <end position="325"/>
    </location>
</feature>
<name>A0ABT1UQD0_9ACTN</name>
<proteinExistence type="predicted"/>
<feature type="transmembrane region" description="Helical" evidence="6">
    <location>
        <begin position="281"/>
        <end position="298"/>
    </location>
</feature>
<gene>
    <name evidence="8" type="ORF">NP777_03460</name>
</gene>
<reference evidence="8 9" key="1">
    <citation type="submission" date="2022-07" db="EMBL/GenBank/DDBJ databases">
        <authorList>
            <person name="Phongsopitanun W."/>
            <person name="Tanasupawat S."/>
        </authorList>
    </citation>
    <scope>NUCLEOTIDE SEQUENCE [LARGE SCALE GENOMIC DNA]</scope>
    <source>
        <strain evidence="8 9">RCU-064</strain>
    </source>
</reference>
<dbReference type="RefSeq" id="WP_256648495.1">
    <property type="nucleotide sequence ID" value="NZ_JANIAA010000001.1"/>
</dbReference>
<evidence type="ECO:0000256" key="6">
    <source>
        <dbReference type="SAM" id="Phobius"/>
    </source>
</evidence>
<feature type="transmembrane region" description="Helical" evidence="6">
    <location>
        <begin position="43"/>
        <end position="64"/>
    </location>
</feature>
<dbReference type="PANTHER" id="PTHR23513:SF11">
    <property type="entry name" value="STAPHYLOFERRIN A TRANSPORTER"/>
    <property type="match status" value="1"/>
</dbReference>
<keyword evidence="2" id="KW-1003">Cell membrane</keyword>
<evidence type="ECO:0000256" key="1">
    <source>
        <dbReference type="ARBA" id="ARBA00004651"/>
    </source>
</evidence>
<protein>
    <submittedName>
        <fullName evidence="8">MFS transporter</fullName>
    </submittedName>
</protein>
<feature type="transmembrane region" description="Helical" evidence="6">
    <location>
        <begin position="139"/>
        <end position="158"/>
    </location>
</feature>
<accession>A0ABT1UQD0</accession>
<dbReference type="InterPro" id="IPR020846">
    <property type="entry name" value="MFS_dom"/>
</dbReference>
<feature type="transmembrane region" description="Helical" evidence="6">
    <location>
        <begin position="98"/>
        <end position="118"/>
    </location>
</feature>